<keyword evidence="6" id="KW-0592">Phosphate transport</keyword>
<keyword evidence="2 6" id="KW-0813">Transport</keyword>
<feature type="transmembrane region" description="Helical" evidence="6">
    <location>
        <begin position="401"/>
        <end position="421"/>
    </location>
</feature>
<feature type="transmembrane region" description="Helical" evidence="6">
    <location>
        <begin position="484"/>
        <end position="502"/>
    </location>
</feature>
<dbReference type="RefSeq" id="WP_060935235.1">
    <property type="nucleotide sequence ID" value="NZ_KQ960437.1"/>
</dbReference>
<dbReference type="OrthoDB" id="1110016at2"/>
<comment type="caution">
    <text evidence="7">The sequence shown here is derived from an EMBL/GenBank/DDBJ whole genome shotgun (WGS) entry which is preliminary data.</text>
</comment>
<dbReference type="InterPro" id="IPR001204">
    <property type="entry name" value="Phos_transporter"/>
</dbReference>
<feature type="transmembrane region" description="Helical" evidence="6">
    <location>
        <begin position="147"/>
        <end position="172"/>
    </location>
</feature>
<dbReference type="Proteomes" id="UP000070224">
    <property type="component" value="Unassembled WGS sequence"/>
</dbReference>
<evidence type="ECO:0000256" key="3">
    <source>
        <dbReference type="ARBA" id="ARBA00022692"/>
    </source>
</evidence>
<feature type="transmembrane region" description="Helical" evidence="6">
    <location>
        <begin position="457"/>
        <end position="478"/>
    </location>
</feature>
<dbReference type="PANTHER" id="PTHR11101:SF16">
    <property type="entry name" value="PHOSPHATE TRANSPORTER"/>
    <property type="match status" value="1"/>
</dbReference>
<sequence length="746" mass="82627">MDIIFICILVFLIILACFDLVSGVSNDAVNFLNSAIGAKAAPFKVILGVAAVGIFLGASLSNGMMDVARNGIYNPAYFTFQEVMTICLAAVVTDIILINIFNTLGLPTSTTVSMVFELLGASFCMSVLKGFDDPSLQMLDMLNATKALQVIIAIFLSVAVAFFFGSVVQWITRVCFSFNYKKTLPYLAGIFGGIALTSIVYFMLIKGLEESTFAYKDWVNSHTLELIIGCLIGFSIIMQVLHWCGVNILKIIILAGTLALSLAFAGNDLVNFIGVPLSGLSAYQDYMANGNGAYDTYLMGANNLPAKTPYIFLLGSGVIMTLALFFSKSAQNVIKTSVNLSRQDDGEETFGSSRIARGLVRTSSTISTFLERAVPQKARTWIDSRFNKQELTMEPGAAFDLVRASVNLVLAGLLIALGTSFKLPLSTTYVTFMVGMGTSLADRAWGRESAVGRVTGVMSVIGGWFITAGAAFIIAIIIATIMRYGGFIAMIALIAVALFLLFNSHLIRRKKGDADDELFVAILNAEDPTTMWSLLSEHVRQNQIGLLDHVSQDYLDMTNGLFSEDLRRLKKTMHHLDEHKRAFKTMRRKETIGLRRMASDEDMLEKNMWFHLGANTCLQMIYALERATEVAVEHVDNNYNPIPEEYRAEFAPIRDRVIDYIAQVHQLISSKRMEDAKKARNMGKELREIVKDMRKTQMKRAHKGRREDLRASMVYLNVLIETNELLGNLRHLVGYSQNLLDEEAEG</sequence>
<keyword evidence="5 6" id="KW-0472">Membrane</keyword>
<evidence type="ECO:0000256" key="1">
    <source>
        <dbReference type="ARBA" id="ARBA00004141"/>
    </source>
</evidence>
<feature type="transmembrane region" description="Helical" evidence="6">
    <location>
        <begin position="248"/>
        <end position="266"/>
    </location>
</feature>
<evidence type="ECO:0000256" key="6">
    <source>
        <dbReference type="RuleBase" id="RU363058"/>
    </source>
</evidence>
<comment type="similarity">
    <text evidence="6">Belongs to the inorganic phosphate transporter (PiT) (TC 2.A.20) family.</text>
</comment>
<dbReference type="Pfam" id="PF01384">
    <property type="entry name" value="PHO4"/>
    <property type="match status" value="1"/>
</dbReference>
<accession>A0A134B9W8</accession>
<dbReference type="GO" id="GO:0035435">
    <property type="term" value="P:phosphate ion transmembrane transport"/>
    <property type="evidence" value="ECO:0007669"/>
    <property type="project" value="TreeGrafter"/>
</dbReference>
<feature type="transmembrane region" description="Helical" evidence="6">
    <location>
        <begin position="77"/>
        <end position="101"/>
    </location>
</feature>
<protein>
    <recommendedName>
        <fullName evidence="6">Phosphate transporter</fullName>
    </recommendedName>
</protein>
<feature type="transmembrane region" description="Helical" evidence="6">
    <location>
        <begin position="184"/>
        <end position="204"/>
    </location>
</feature>
<feature type="transmembrane region" description="Helical" evidence="6">
    <location>
        <begin position="308"/>
        <end position="326"/>
    </location>
</feature>
<dbReference type="PATRIC" id="fig|322095.3.peg.823"/>
<dbReference type="EMBL" id="LSDK01000057">
    <property type="protein sequence ID" value="KXB76725.1"/>
    <property type="molecule type" value="Genomic_DNA"/>
</dbReference>
<reference evidence="8" key="1">
    <citation type="submission" date="2016-01" db="EMBL/GenBank/DDBJ databases">
        <authorList>
            <person name="Mitreva M."/>
            <person name="Pepin K.H."/>
            <person name="Mihindukulasuriya K.A."/>
            <person name="Fulton R."/>
            <person name="Fronick C."/>
            <person name="O'Laughlin M."/>
            <person name="Miner T."/>
            <person name="Herter B."/>
            <person name="Rosa B.A."/>
            <person name="Cordes M."/>
            <person name="Tomlinson C."/>
            <person name="Wollam A."/>
            <person name="Palsikar V.B."/>
            <person name="Mardis E.R."/>
            <person name="Wilson R.K."/>
        </authorList>
    </citation>
    <scope>NUCLEOTIDE SEQUENCE [LARGE SCALE GENOMIC DNA]</scope>
    <source>
        <strain evidence="8">KA00683</strain>
    </source>
</reference>
<comment type="subcellular location">
    <subcellularLocation>
        <location evidence="1 6">Membrane</location>
        <topology evidence="1 6">Multi-pass membrane protein</topology>
    </subcellularLocation>
</comment>
<dbReference type="GO" id="GO:0016020">
    <property type="term" value="C:membrane"/>
    <property type="evidence" value="ECO:0007669"/>
    <property type="project" value="UniProtKB-SubCell"/>
</dbReference>
<proteinExistence type="inferred from homology"/>
<organism evidence="7 8">
    <name type="scientific">Porphyromonas somerae</name>
    <dbReference type="NCBI Taxonomy" id="322095"/>
    <lineage>
        <taxon>Bacteria</taxon>
        <taxon>Pseudomonadati</taxon>
        <taxon>Bacteroidota</taxon>
        <taxon>Bacteroidia</taxon>
        <taxon>Bacteroidales</taxon>
        <taxon>Porphyromonadaceae</taxon>
        <taxon>Porphyromonas</taxon>
    </lineage>
</organism>
<feature type="transmembrane region" description="Helical" evidence="6">
    <location>
        <begin position="224"/>
        <end position="241"/>
    </location>
</feature>
<keyword evidence="4 6" id="KW-1133">Transmembrane helix</keyword>
<name>A0A134B9W8_9PORP</name>
<evidence type="ECO:0000256" key="5">
    <source>
        <dbReference type="ARBA" id="ARBA00023136"/>
    </source>
</evidence>
<keyword evidence="8" id="KW-1185">Reference proteome</keyword>
<dbReference type="STRING" id="322095.HMPREF3185_00836"/>
<dbReference type="AlphaFoldDB" id="A0A134B9W8"/>
<gene>
    <name evidence="7" type="ORF">HMPREF3185_00836</name>
</gene>
<feature type="transmembrane region" description="Helical" evidence="6">
    <location>
        <begin position="47"/>
        <end position="65"/>
    </location>
</feature>
<evidence type="ECO:0000256" key="4">
    <source>
        <dbReference type="ARBA" id="ARBA00022989"/>
    </source>
</evidence>
<evidence type="ECO:0000313" key="7">
    <source>
        <dbReference type="EMBL" id="KXB76725.1"/>
    </source>
</evidence>
<evidence type="ECO:0000313" key="8">
    <source>
        <dbReference type="Proteomes" id="UP000070224"/>
    </source>
</evidence>
<dbReference type="PANTHER" id="PTHR11101">
    <property type="entry name" value="PHOSPHATE TRANSPORTER"/>
    <property type="match status" value="1"/>
</dbReference>
<keyword evidence="3 6" id="KW-0812">Transmembrane</keyword>
<dbReference type="GO" id="GO:0005315">
    <property type="term" value="F:phosphate transmembrane transporter activity"/>
    <property type="evidence" value="ECO:0007669"/>
    <property type="project" value="InterPro"/>
</dbReference>
<evidence type="ECO:0000256" key="2">
    <source>
        <dbReference type="ARBA" id="ARBA00022448"/>
    </source>
</evidence>